<dbReference type="KEGG" id="deo:CAY53_10090"/>
<dbReference type="InterPro" id="IPR023353">
    <property type="entry name" value="LemA-like_dom_sf"/>
</dbReference>
<dbReference type="GO" id="GO:0016020">
    <property type="term" value="C:membrane"/>
    <property type="evidence" value="ECO:0007669"/>
    <property type="project" value="UniProtKB-SubCell"/>
</dbReference>
<dbReference type="PANTHER" id="PTHR34478:SF2">
    <property type="entry name" value="MEMBRANE PROTEIN"/>
    <property type="match status" value="1"/>
</dbReference>
<dbReference type="Proteomes" id="UP000239867">
    <property type="component" value="Chromosome"/>
</dbReference>
<proteinExistence type="inferred from homology"/>
<keyword evidence="5" id="KW-0472">Membrane</keyword>
<dbReference type="Gene3D" id="1.20.1440.20">
    <property type="entry name" value="LemA-like domain"/>
    <property type="match status" value="1"/>
</dbReference>
<gene>
    <name evidence="6" type="ORF">CAY53_10090</name>
</gene>
<evidence type="ECO:0000256" key="2">
    <source>
        <dbReference type="ARBA" id="ARBA00008854"/>
    </source>
</evidence>
<dbReference type="AlphaFoldDB" id="A0A2L1GQ45"/>
<evidence type="ECO:0000256" key="5">
    <source>
        <dbReference type="ARBA" id="ARBA00023136"/>
    </source>
</evidence>
<evidence type="ECO:0000256" key="4">
    <source>
        <dbReference type="ARBA" id="ARBA00022989"/>
    </source>
</evidence>
<organism evidence="6 7">
    <name type="scientific">Desulfobulbus oralis</name>
    <dbReference type="NCBI Taxonomy" id="1986146"/>
    <lineage>
        <taxon>Bacteria</taxon>
        <taxon>Pseudomonadati</taxon>
        <taxon>Thermodesulfobacteriota</taxon>
        <taxon>Desulfobulbia</taxon>
        <taxon>Desulfobulbales</taxon>
        <taxon>Desulfobulbaceae</taxon>
        <taxon>Desulfobulbus</taxon>
    </lineage>
</organism>
<evidence type="ECO:0000256" key="3">
    <source>
        <dbReference type="ARBA" id="ARBA00022692"/>
    </source>
</evidence>
<keyword evidence="7" id="KW-1185">Reference proteome</keyword>
<dbReference type="Pfam" id="PF04011">
    <property type="entry name" value="LemA"/>
    <property type="match status" value="1"/>
</dbReference>
<dbReference type="OrthoDB" id="9804152at2"/>
<sequence>MKVWGTLLVALALFGVGLYVTYDGLVSKEEAVFRAWADVESTLQRRADLIPNLVATVRGSAAHEQETLKLVVEARTQAVQPLAPRELSDPALMQRFQQSQSALGSALSRLLVVAESYPELKASRNFQDLQVQLEGTENRINVARERYNQAVGAFNGAIRSFLGARINERFLQLEPKEYFKAGETAKAVPSVSF</sequence>
<dbReference type="EMBL" id="CP021255">
    <property type="protein sequence ID" value="AVD71768.1"/>
    <property type="molecule type" value="Genomic_DNA"/>
</dbReference>
<reference evidence="6 7" key="1">
    <citation type="journal article" date="2018" name="MBio">
        <title>Insights into the evolution of host association through the isolation and characterization of a novel human periodontal pathobiont, Desulfobulbus oralis.</title>
        <authorList>
            <person name="Cross K.L."/>
            <person name="Chirania P."/>
            <person name="Xiong W."/>
            <person name="Beall C.J."/>
            <person name="Elkins J.G."/>
            <person name="Giannone R.J."/>
            <person name="Griffen A.L."/>
            <person name="Guss A.M."/>
            <person name="Hettich R.L."/>
            <person name="Joshi S.S."/>
            <person name="Mokrzan E.M."/>
            <person name="Martin R.K."/>
            <person name="Zhulin I.B."/>
            <person name="Leys E.J."/>
            <person name="Podar M."/>
        </authorList>
    </citation>
    <scope>NUCLEOTIDE SEQUENCE [LARGE SCALE GENOMIC DNA]</scope>
    <source>
        <strain evidence="6 7">ORNL</strain>
    </source>
</reference>
<evidence type="ECO:0000256" key="1">
    <source>
        <dbReference type="ARBA" id="ARBA00004167"/>
    </source>
</evidence>
<keyword evidence="3" id="KW-0812">Transmembrane</keyword>
<protein>
    <recommendedName>
        <fullName evidence="8">LemA family protein</fullName>
    </recommendedName>
</protein>
<evidence type="ECO:0008006" key="8">
    <source>
        <dbReference type="Google" id="ProtNLM"/>
    </source>
</evidence>
<comment type="subcellular location">
    <subcellularLocation>
        <location evidence="1">Membrane</location>
        <topology evidence="1">Single-pass membrane protein</topology>
    </subcellularLocation>
</comment>
<dbReference type="PANTHER" id="PTHR34478">
    <property type="entry name" value="PROTEIN LEMA"/>
    <property type="match status" value="1"/>
</dbReference>
<evidence type="ECO:0000313" key="6">
    <source>
        <dbReference type="EMBL" id="AVD71768.1"/>
    </source>
</evidence>
<name>A0A2L1GQ45_9BACT</name>
<dbReference type="InterPro" id="IPR007156">
    <property type="entry name" value="MamQ_LemA"/>
</dbReference>
<comment type="similarity">
    <text evidence="2">Belongs to the LemA family.</text>
</comment>
<evidence type="ECO:0000313" key="7">
    <source>
        <dbReference type="Proteomes" id="UP000239867"/>
    </source>
</evidence>
<dbReference type="RefSeq" id="WP_104937001.1">
    <property type="nucleotide sequence ID" value="NZ_CP021255.1"/>
</dbReference>
<dbReference type="SUPFAM" id="SSF140478">
    <property type="entry name" value="LemA-like"/>
    <property type="match status" value="1"/>
</dbReference>
<keyword evidence="4" id="KW-1133">Transmembrane helix</keyword>
<accession>A0A2L1GQ45</accession>